<evidence type="ECO:0000256" key="4">
    <source>
        <dbReference type="ARBA" id="ARBA00022679"/>
    </source>
</evidence>
<dbReference type="EMBL" id="BAABGY010000018">
    <property type="protein sequence ID" value="GAA4343891.1"/>
    <property type="molecule type" value="Genomic_DNA"/>
</dbReference>
<protein>
    <recommendedName>
        <fullName evidence="2">histidine kinase</fullName>
        <ecNumber evidence="2">2.7.13.3</ecNumber>
    </recommendedName>
</protein>
<keyword evidence="3" id="KW-0597">Phosphoprotein</keyword>
<dbReference type="PANTHER" id="PTHR43304">
    <property type="entry name" value="PHYTOCHROME-LIKE PROTEIN CPH1"/>
    <property type="match status" value="1"/>
</dbReference>
<dbReference type="SUPFAM" id="SSF47384">
    <property type="entry name" value="Homodimeric domain of signal transducing histidine kinase"/>
    <property type="match status" value="1"/>
</dbReference>
<dbReference type="SMART" id="SM00387">
    <property type="entry name" value="HATPase_c"/>
    <property type="match status" value="1"/>
</dbReference>
<dbReference type="SMART" id="SM00091">
    <property type="entry name" value="PAS"/>
    <property type="match status" value="2"/>
</dbReference>
<dbReference type="PROSITE" id="PS50112">
    <property type="entry name" value="PAS"/>
    <property type="match status" value="2"/>
</dbReference>
<dbReference type="InterPro" id="IPR013767">
    <property type="entry name" value="PAS_fold"/>
</dbReference>
<comment type="caution">
    <text evidence="9">The sequence shown here is derived from an EMBL/GenBank/DDBJ whole genome shotgun (WGS) entry which is preliminary data.</text>
</comment>
<dbReference type="PANTHER" id="PTHR43304:SF1">
    <property type="entry name" value="PAC DOMAIN-CONTAINING PROTEIN"/>
    <property type="match status" value="1"/>
</dbReference>
<dbReference type="SMART" id="SM00086">
    <property type="entry name" value="PAC"/>
    <property type="match status" value="2"/>
</dbReference>
<dbReference type="NCBIfam" id="TIGR00229">
    <property type="entry name" value="sensory_box"/>
    <property type="match status" value="2"/>
</dbReference>
<dbReference type="InterPro" id="IPR036890">
    <property type="entry name" value="HATPase_C_sf"/>
</dbReference>
<dbReference type="SUPFAM" id="SSF55874">
    <property type="entry name" value="ATPase domain of HSP90 chaperone/DNA topoisomerase II/histidine kinase"/>
    <property type="match status" value="1"/>
</dbReference>
<dbReference type="SUPFAM" id="SSF55785">
    <property type="entry name" value="PYP-like sensor domain (PAS domain)"/>
    <property type="match status" value="2"/>
</dbReference>
<evidence type="ECO:0000256" key="5">
    <source>
        <dbReference type="ARBA" id="ARBA00022777"/>
    </source>
</evidence>
<gene>
    <name evidence="9" type="ORF">GCM10023184_44550</name>
</gene>
<feature type="domain" description="PAC" evidence="8">
    <location>
        <begin position="203"/>
        <end position="253"/>
    </location>
</feature>
<dbReference type="PROSITE" id="PS50113">
    <property type="entry name" value="PAC"/>
    <property type="match status" value="2"/>
</dbReference>
<dbReference type="InterPro" id="IPR000700">
    <property type="entry name" value="PAS-assoc_C"/>
</dbReference>
<dbReference type="InterPro" id="IPR036097">
    <property type="entry name" value="HisK_dim/P_sf"/>
</dbReference>
<dbReference type="GO" id="GO:0016301">
    <property type="term" value="F:kinase activity"/>
    <property type="evidence" value="ECO:0007669"/>
    <property type="project" value="UniProtKB-KW"/>
</dbReference>
<dbReference type="InterPro" id="IPR004358">
    <property type="entry name" value="Sig_transdc_His_kin-like_C"/>
</dbReference>
<accession>A0ABP8HSU9</accession>
<dbReference type="Pfam" id="PF13426">
    <property type="entry name" value="PAS_9"/>
    <property type="match status" value="1"/>
</dbReference>
<dbReference type="CDD" id="cd00082">
    <property type="entry name" value="HisKA"/>
    <property type="match status" value="1"/>
</dbReference>
<organism evidence="9 10">
    <name type="scientific">Flaviaesturariibacter amylovorans</name>
    <dbReference type="NCBI Taxonomy" id="1084520"/>
    <lineage>
        <taxon>Bacteria</taxon>
        <taxon>Pseudomonadati</taxon>
        <taxon>Bacteroidota</taxon>
        <taxon>Chitinophagia</taxon>
        <taxon>Chitinophagales</taxon>
        <taxon>Chitinophagaceae</taxon>
        <taxon>Flaviaestuariibacter</taxon>
    </lineage>
</organism>
<dbReference type="InterPro" id="IPR001610">
    <property type="entry name" value="PAC"/>
</dbReference>
<sequence length="499" mass="56710">MDSFINEKEHQLLLDAIREHAIFMMDTEGNINSWNEGARRLKGFEEEEVMGRHFRMLFRPEDLADGRPEREIRKALETGKYEEEWWRLRKDGSRFWAHVILHPIFDDHGTHIGFAKITSDISRYKQTNELNRFLMNEVTGFAIFLLDPNGKIAQWSKAAESIMGFTEAEALGRSLSLLYVPREDNALETDVLRHLEQASSGRYEEESWKVRKDGSQFWANYIITPLHNGDGDGYVVMIQDLTERRAYEQEQKTSRLLAASNKQLERFAFVASHDLKEPVRKISVFCHMLRAETPQQEALINKILAGCKRTVALLENILELSQVKEELPSEKKDLDRILDEVLNFFAESIQEKKVHIQRTPLPPAPVIAAQFEQLLINLLGNALKFARTDGVTPTITMSGTIVAKEGLGPGLRNAIVHRDQYLQLQVCDNGIGFGQEQSQNIFELFIRLHGSEAYEGNGIGLSICKRIAENHGGHIDAFAEAGRGACFVVTLPYSSGTEK</sequence>
<dbReference type="SMART" id="SM00388">
    <property type="entry name" value="HisKA"/>
    <property type="match status" value="1"/>
</dbReference>
<evidence type="ECO:0000256" key="2">
    <source>
        <dbReference type="ARBA" id="ARBA00012438"/>
    </source>
</evidence>
<evidence type="ECO:0000256" key="1">
    <source>
        <dbReference type="ARBA" id="ARBA00000085"/>
    </source>
</evidence>
<dbReference type="Gene3D" id="3.30.450.20">
    <property type="entry name" value="PAS domain"/>
    <property type="match status" value="2"/>
</dbReference>
<dbReference type="Pfam" id="PF02518">
    <property type="entry name" value="HATPase_c"/>
    <property type="match status" value="1"/>
</dbReference>
<dbReference type="EC" id="2.7.13.3" evidence="2"/>
<feature type="domain" description="PAS" evidence="7">
    <location>
        <begin position="143"/>
        <end position="199"/>
    </location>
</feature>
<dbReference type="Proteomes" id="UP001501725">
    <property type="component" value="Unassembled WGS sequence"/>
</dbReference>
<dbReference type="CDD" id="cd00130">
    <property type="entry name" value="PAS"/>
    <property type="match status" value="2"/>
</dbReference>
<feature type="domain" description="PAS" evidence="7">
    <location>
        <begin position="6"/>
        <end position="79"/>
    </location>
</feature>
<dbReference type="InterPro" id="IPR000014">
    <property type="entry name" value="PAS"/>
</dbReference>
<dbReference type="Gene3D" id="3.30.565.10">
    <property type="entry name" value="Histidine kinase-like ATPase, C-terminal domain"/>
    <property type="match status" value="1"/>
</dbReference>
<dbReference type="InterPro" id="IPR003594">
    <property type="entry name" value="HATPase_dom"/>
</dbReference>
<evidence type="ECO:0000256" key="3">
    <source>
        <dbReference type="ARBA" id="ARBA00022553"/>
    </source>
</evidence>
<proteinExistence type="predicted"/>
<dbReference type="Pfam" id="PF00989">
    <property type="entry name" value="PAS"/>
    <property type="match status" value="1"/>
</dbReference>
<dbReference type="InterPro" id="IPR052162">
    <property type="entry name" value="Sensor_kinase/Photoreceptor"/>
</dbReference>
<feature type="domain" description="Histidine kinase" evidence="6">
    <location>
        <begin position="270"/>
        <end position="495"/>
    </location>
</feature>
<evidence type="ECO:0000313" key="10">
    <source>
        <dbReference type="Proteomes" id="UP001501725"/>
    </source>
</evidence>
<evidence type="ECO:0000259" key="8">
    <source>
        <dbReference type="PROSITE" id="PS50113"/>
    </source>
</evidence>
<evidence type="ECO:0000259" key="6">
    <source>
        <dbReference type="PROSITE" id="PS50109"/>
    </source>
</evidence>
<name>A0ABP8HSU9_9BACT</name>
<dbReference type="Pfam" id="PF00512">
    <property type="entry name" value="HisKA"/>
    <property type="match status" value="1"/>
</dbReference>
<evidence type="ECO:0000259" key="7">
    <source>
        <dbReference type="PROSITE" id="PS50112"/>
    </source>
</evidence>
<dbReference type="PRINTS" id="PR00344">
    <property type="entry name" value="BCTRLSENSOR"/>
</dbReference>
<dbReference type="InterPro" id="IPR005467">
    <property type="entry name" value="His_kinase_dom"/>
</dbReference>
<reference evidence="10" key="1">
    <citation type="journal article" date="2019" name="Int. J. Syst. Evol. Microbiol.">
        <title>The Global Catalogue of Microorganisms (GCM) 10K type strain sequencing project: providing services to taxonomists for standard genome sequencing and annotation.</title>
        <authorList>
            <consortium name="The Broad Institute Genomics Platform"/>
            <consortium name="The Broad Institute Genome Sequencing Center for Infectious Disease"/>
            <person name="Wu L."/>
            <person name="Ma J."/>
        </authorList>
    </citation>
    <scope>NUCLEOTIDE SEQUENCE [LARGE SCALE GENOMIC DNA]</scope>
    <source>
        <strain evidence="10">JCM 17919</strain>
    </source>
</reference>
<feature type="domain" description="PAC" evidence="8">
    <location>
        <begin position="81"/>
        <end position="133"/>
    </location>
</feature>
<dbReference type="PROSITE" id="PS50109">
    <property type="entry name" value="HIS_KIN"/>
    <property type="match status" value="1"/>
</dbReference>
<evidence type="ECO:0000313" key="9">
    <source>
        <dbReference type="EMBL" id="GAA4343891.1"/>
    </source>
</evidence>
<keyword evidence="5 9" id="KW-0418">Kinase</keyword>
<dbReference type="InterPro" id="IPR035965">
    <property type="entry name" value="PAS-like_dom_sf"/>
</dbReference>
<dbReference type="InterPro" id="IPR003661">
    <property type="entry name" value="HisK_dim/P_dom"/>
</dbReference>
<keyword evidence="10" id="KW-1185">Reference proteome</keyword>
<dbReference type="Gene3D" id="1.10.287.130">
    <property type="match status" value="1"/>
</dbReference>
<comment type="catalytic activity">
    <reaction evidence="1">
        <text>ATP + protein L-histidine = ADP + protein N-phospho-L-histidine.</text>
        <dbReference type="EC" id="2.7.13.3"/>
    </reaction>
</comment>
<keyword evidence="4" id="KW-0808">Transferase</keyword>